<dbReference type="InterPro" id="IPR012336">
    <property type="entry name" value="Thioredoxin-like_fold"/>
</dbReference>
<name>A0A8H9FWD2_9SPHI</name>
<dbReference type="InterPro" id="IPR013766">
    <property type="entry name" value="Thioredoxin_domain"/>
</dbReference>
<organism evidence="2 3">
    <name type="scientific">Sphingobacterium cellulitidis</name>
    <dbReference type="NCBI Taxonomy" id="1768011"/>
    <lineage>
        <taxon>Bacteria</taxon>
        <taxon>Pseudomonadati</taxon>
        <taxon>Bacteroidota</taxon>
        <taxon>Sphingobacteriia</taxon>
        <taxon>Sphingobacteriales</taxon>
        <taxon>Sphingobacteriaceae</taxon>
        <taxon>Sphingobacterium</taxon>
    </lineage>
</organism>
<evidence type="ECO:0000313" key="2">
    <source>
        <dbReference type="EMBL" id="GGE09312.1"/>
    </source>
</evidence>
<evidence type="ECO:0000259" key="1">
    <source>
        <dbReference type="PROSITE" id="PS51352"/>
    </source>
</evidence>
<dbReference type="InterPro" id="IPR011990">
    <property type="entry name" value="TPR-like_helical_dom_sf"/>
</dbReference>
<feature type="domain" description="Thioredoxin" evidence="1">
    <location>
        <begin position="5"/>
        <end position="147"/>
    </location>
</feature>
<reference evidence="2" key="1">
    <citation type="journal article" date="2014" name="Int. J. Syst. Evol. Microbiol.">
        <title>Complete genome sequence of Corynebacterium casei LMG S-19264T (=DSM 44701T), isolated from a smear-ripened cheese.</title>
        <authorList>
            <consortium name="US DOE Joint Genome Institute (JGI-PGF)"/>
            <person name="Walter F."/>
            <person name="Albersmeier A."/>
            <person name="Kalinowski J."/>
            <person name="Ruckert C."/>
        </authorList>
    </citation>
    <scope>NUCLEOTIDE SEQUENCE</scope>
    <source>
        <strain evidence="2">CGMCC 1.15966</strain>
    </source>
</reference>
<keyword evidence="3" id="KW-1185">Reference proteome</keyword>
<sequence>MKKLILLLFTIPFLAIGQEKGISFEHNTTWAKVKAKAKAEKKHIFVDAFTTWCGPCKWMAANVFPQEHVGTFFNENFVNLKIQMDETAEDNADVKSWREEAKRFAKDYKIAAYPTFLIFDPNGELVHRIVGGGEADQFIALAKEGLDPNTQYETLVKKFNANPTDKAIARSTAKAAVKAYDRDLTAKAVESVINNSTADELLENETLKLVSQNIGKPGSKAFSTILAHKEKVDAKLGAGKTDELLSVSIINSEIAPVVMKSEEDILDQTVAEVSKKYPNVSLTNSIASFKPNFYARRKNWPAFRDAVQAFINIDPSKVNSSQLNSFAWAIFENCDDPSCVESALAWSKKSLESENNPALIDTYANLLHKVGKTKEAIEWQEKAIAMVDDASKAEYQETLEKMKKGEPTWVK</sequence>
<dbReference type="SUPFAM" id="SSF52833">
    <property type="entry name" value="Thioredoxin-like"/>
    <property type="match status" value="1"/>
</dbReference>
<dbReference type="AlphaFoldDB" id="A0A8H9FWD2"/>
<proteinExistence type="predicted"/>
<protein>
    <submittedName>
        <fullName evidence="2">Thiol reductase thioredoxin</fullName>
    </submittedName>
</protein>
<dbReference type="RefSeq" id="WP_229678240.1">
    <property type="nucleotide sequence ID" value="NZ_BMKM01000001.1"/>
</dbReference>
<dbReference type="Proteomes" id="UP000614460">
    <property type="component" value="Unassembled WGS sequence"/>
</dbReference>
<dbReference type="CDD" id="cd02947">
    <property type="entry name" value="TRX_family"/>
    <property type="match status" value="1"/>
</dbReference>
<dbReference type="EMBL" id="BMKM01000001">
    <property type="protein sequence ID" value="GGE09312.1"/>
    <property type="molecule type" value="Genomic_DNA"/>
</dbReference>
<dbReference type="GO" id="GO:0006950">
    <property type="term" value="P:response to stress"/>
    <property type="evidence" value="ECO:0007669"/>
    <property type="project" value="UniProtKB-ARBA"/>
</dbReference>
<evidence type="ECO:0000313" key="3">
    <source>
        <dbReference type="Proteomes" id="UP000614460"/>
    </source>
</evidence>
<dbReference type="Gene3D" id="1.25.40.10">
    <property type="entry name" value="Tetratricopeptide repeat domain"/>
    <property type="match status" value="1"/>
</dbReference>
<gene>
    <name evidence="2" type="ORF">GCM10011516_03730</name>
</gene>
<dbReference type="InterPro" id="IPR036249">
    <property type="entry name" value="Thioredoxin-like_sf"/>
</dbReference>
<dbReference type="Gene3D" id="3.40.30.10">
    <property type="entry name" value="Glutaredoxin"/>
    <property type="match status" value="1"/>
</dbReference>
<comment type="caution">
    <text evidence="2">The sequence shown here is derived from an EMBL/GenBank/DDBJ whole genome shotgun (WGS) entry which is preliminary data.</text>
</comment>
<accession>A0A8H9FWD2</accession>
<dbReference type="PROSITE" id="PS51352">
    <property type="entry name" value="THIOREDOXIN_2"/>
    <property type="match status" value="1"/>
</dbReference>
<reference evidence="2" key="2">
    <citation type="submission" date="2020-09" db="EMBL/GenBank/DDBJ databases">
        <authorList>
            <person name="Sun Q."/>
            <person name="Zhou Y."/>
        </authorList>
    </citation>
    <scope>NUCLEOTIDE SEQUENCE</scope>
    <source>
        <strain evidence="2">CGMCC 1.15966</strain>
    </source>
</reference>
<dbReference type="Pfam" id="PF13098">
    <property type="entry name" value="Thioredoxin_2"/>
    <property type="match status" value="1"/>
</dbReference>